<evidence type="ECO:0000313" key="1">
    <source>
        <dbReference type="EMBL" id="KAF1979745.1"/>
    </source>
</evidence>
<dbReference type="EMBL" id="ML976657">
    <property type="protein sequence ID" value="KAF1979745.1"/>
    <property type="molecule type" value="Genomic_DNA"/>
</dbReference>
<protein>
    <submittedName>
        <fullName evidence="1">Uncharacterized protein</fullName>
    </submittedName>
</protein>
<sequence length="208" mass="24303">MTGFSDLPNEIKAEVARCAFTHIHIACTITILSKDSKPIFCVEEGMAEEERVRRREGIRLKRIRPIFNARYAAATFKNQVLPYAFQSNFETDTLHVQLEFWPFSNEELPQRGISPWVDNLARHLSKDMRQRLRSLTFHMAEHTYSENTKLPENLDGWLYGLKSTLPALWVVSWQKHSHKGWAGKSGMWVWDSRADGHGWKEILRYVIM</sequence>
<evidence type="ECO:0000313" key="2">
    <source>
        <dbReference type="Proteomes" id="UP000800036"/>
    </source>
</evidence>
<keyword evidence="2" id="KW-1185">Reference proteome</keyword>
<dbReference type="Proteomes" id="UP000800036">
    <property type="component" value="Unassembled WGS sequence"/>
</dbReference>
<proteinExistence type="predicted"/>
<gene>
    <name evidence="1" type="ORF">BU23DRAFT_636953</name>
</gene>
<reference evidence="1" key="1">
    <citation type="journal article" date="2020" name="Stud. Mycol.">
        <title>101 Dothideomycetes genomes: a test case for predicting lifestyles and emergence of pathogens.</title>
        <authorList>
            <person name="Haridas S."/>
            <person name="Albert R."/>
            <person name="Binder M."/>
            <person name="Bloem J."/>
            <person name="Labutti K."/>
            <person name="Salamov A."/>
            <person name="Andreopoulos B."/>
            <person name="Baker S."/>
            <person name="Barry K."/>
            <person name="Bills G."/>
            <person name="Bluhm B."/>
            <person name="Cannon C."/>
            <person name="Castanera R."/>
            <person name="Culley D."/>
            <person name="Daum C."/>
            <person name="Ezra D."/>
            <person name="Gonzalez J."/>
            <person name="Henrissat B."/>
            <person name="Kuo A."/>
            <person name="Liang C."/>
            <person name="Lipzen A."/>
            <person name="Lutzoni F."/>
            <person name="Magnuson J."/>
            <person name="Mondo S."/>
            <person name="Nolan M."/>
            <person name="Ohm R."/>
            <person name="Pangilinan J."/>
            <person name="Park H.-J."/>
            <person name="Ramirez L."/>
            <person name="Alfaro M."/>
            <person name="Sun H."/>
            <person name="Tritt A."/>
            <person name="Yoshinaga Y."/>
            <person name="Zwiers L.-H."/>
            <person name="Turgeon B."/>
            <person name="Goodwin S."/>
            <person name="Spatafora J."/>
            <person name="Crous P."/>
            <person name="Grigoriev I."/>
        </authorList>
    </citation>
    <scope>NUCLEOTIDE SEQUENCE</scope>
    <source>
        <strain evidence="1">CBS 107.79</strain>
    </source>
</reference>
<dbReference type="AlphaFoldDB" id="A0A6A5VS67"/>
<organism evidence="1 2">
    <name type="scientific">Bimuria novae-zelandiae CBS 107.79</name>
    <dbReference type="NCBI Taxonomy" id="1447943"/>
    <lineage>
        <taxon>Eukaryota</taxon>
        <taxon>Fungi</taxon>
        <taxon>Dikarya</taxon>
        <taxon>Ascomycota</taxon>
        <taxon>Pezizomycotina</taxon>
        <taxon>Dothideomycetes</taxon>
        <taxon>Pleosporomycetidae</taxon>
        <taxon>Pleosporales</taxon>
        <taxon>Massarineae</taxon>
        <taxon>Didymosphaeriaceae</taxon>
        <taxon>Bimuria</taxon>
    </lineage>
</organism>
<name>A0A6A5VS67_9PLEO</name>
<accession>A0A6A5VS67</accession>